<dbReference type="KEGG" id="dalk:DSCA_38750"/>
<gene>
    <name evidence="1" type="ORF">DSCA_38750</name>
</gene>
<organism evidence="1 2">
    <name type="scientific">Desulfosarcina alkanivorans</name>
    <dbReference type="NCBI Taxonomy" id="571177"/>
    <lineage>
        <taxon>Bacteria</taxon>
        <taxon>Pseudomonadati</taxon>
        <taxon>Thermodesulfobacteriota</taxon>
        <taxon>Desulfobacteria</taxon>
        <taxon>Desulfobacterales</taxon>
        <taxon>Desulfosarcinaceae</taxon>
        <taxon>Desulfosarcina</taxon>
    </lineage>
</organism>
<protein>
    <recommendedName>
        <fullName evidence="3">HD/PDEase domain-containing protein</fullName>
    </recommendedName>
</protein>
<dbReference type="Proteomes" id="UP000427906">
    <property type="component" value="Chromosome"/>
</dbReference>
<keyword evidence="2" id="KW-1185">Reference proteome</keyword>
<sequence>MADVQLANLVQMESPQAVLDEGIKLVVQFLPGANPLAVRSAFNQTVSLYEGAWEETSGCNTDYHNLKHVTDCFLAMVRLFHGAVETGAEFSPRQIHQGMVAALLHDSGYLQSRDDTEGTGAKYTCCHVRRSMDFIQRHFAVFDLQESEIHACMAMIHCTDLNCDLADVPFPDPVTEQIGKMLATADILAQMADRTYLEKLLFLYYELDEARIDDYSDEVALLRQSEEFYDRMAARFETQLSSCNRLMVHHFKARWQIDEDLYQRAIDNQQAYLTQILTGKDGDPRDRLRRSRIVDAVKLKYA</sequence>
<dbReference type="RefSeq" id="WP_155317932.1">
    <property type="nucleotide sequence ID" value="NZ_AP021874.1"/>
</dbReference>
<dbReference type="EMBL" id="AP021874">
    <property type="protein sequence ID" value="BBO69945.1"/>
    <property type="molecule type" value="Genomic_DNA"/>
</dbReference>
<dbReference type="OrthoDB" id="188290at2"/>
<evidence type="ECO:0000313" key="2">
    <source>
        <dbReference type="Proteomes" id="UP000427906"/>
    </source>
</evidence>
<accession>A0A5K7YNI6</accession>
<dbReference type="SUPFAM" id="SSF109604">
    <property type="entry name" value="HD-domain/PDEase-like"/>
    <property type="match status" value="1"/>
</dbReference>
<reference evidence="1 2" key="1">
    <citation type="submission" date="2019-11" db="EMBL/GenBank/DDBJ databases">
        <title>Comparative genomics of hydrocarbon-degrading Desulfosarcina strains.</title>
        <authorList>
            <person name="Watanabe M."/>
            <person name="Kojima H."/>
            <person name="Fukui M."/>
        </authorList>
    </citation>
    <scope>NUCLEOTIDE SEQUENCE [LARGE SCALE GENOMIC DNA]</scope>
    <source>
        <strain evidence="1 2">PL12</strain>
    </source>
</reference>
<proteinExistence type="predicted"/>
<evidence type="ECO:0008006" key="3">
    <source>
        <dbReference type="Google" id="ProtNLM"/>
    </source>
</evidence>
<dbReference type="AlphaFoldDB" id="A0A5K7YNI6"/>
<evidence type="ECO:0000313" key="1">
    <source>
        <dbReference type="EMBL" id="BBO69945.1"/>
    </source>
</evidence>
<name>A0A5K7YNI6_9BACT</name>